<feature type="domain" description="DUF4470" evidence="1">
    <location>
        <begin position="85"/>
        <end position="179"/>
    </location>
</feature>
<dbReference type="Proteomes" id="UP000001861">
    <property type="component" value="Unassembled WGS sequence"/>
</dbReference>
<dbReference type="Pfam" id="PF14737">
    <property type="entry name" value="DUF4470"/>
    <property type="match status" value="1"/>
</dbReference>
<dbReference type="AlphaFoldDB" id="A8NCV1"/>
<dbReference type="OrthoDB" id="5282002at2759"/>
<evidence type="ECO:0000313" key="2">
    <source>
        <dbReference type="EMBL" id="EAU89177.2"/>
    </source>
</evidence>
<dbReference type="InParanoid" id="A8NCV1"/>
<dbReference type="EMBL" id="AACS02000009">
    <property type="protein sequence ID" value="EAU89177.2"/>
    <property type="molecule type" value="Genomic_DNA"/>
</dbReference>
<dbReference type="KEGG" id="cci:CC1G_08584"/>
<evidence type="ECO:0000259" key="1">
    <source>
        <dbReference type="Pfam" id="PF14737"/>
    </source>
</evidence>
<proteinExistence type="predicted"/>
<sequence length="572" mass="64392">MPPDPIAEQNLSARLPDIDQLDPSSSADRDRLLGFLADCTPRFPPPERLPCANVQVHLYKAYCKNPMKSNTWKPIWVREGRQPSWGNTPAFDLINLSANEKDSKRDFSIVFPASGDLRHVVKTINSLPDDYTGKLDVYLNDGCVPVVARNLVLLLLLGTITDPVLAANVAIHFWYSICMPVEYKQKISVALLSFMKTLGAADGRSDVPTLLGGGSSELIFAVSGEEYEKLMMCFQYYLVPEASTESVQQAYDAVRRAPSRADFRDRMYARLRPSHRVAFQEYRLFGIVLPFGAVNAHFNYPNRSLFSPGGEWLQKDYADPLSGWDTREVIATGKKYGAQSEDIYGCLYFHLSEQLQKFSRRLQKFRVSFKLSSLDATELAKTLRASPTPVRFDRISVSNIFDEQYVGLRGVLENWAPLLADSPTAAIVGYFMNWPFGQKGGRVVDAGPRSRVVREAMEKLGEKWKSRLNGGMDPETAATMMFCFLVDLDSVYDNSAPFDAYLKAKGLGEVLKKTRLSLREKHAIVPHRLGVPLGAPVNAVPDWPDEESWYQATNLVSNTWCERFVEFIHQKK</sequence>
<comment type="caution">
    <text evidence="2">The sequence shown here is derived from an EMBL/GenBank/DDBJ whole genome shotgun (WGS) entry which is preliminary data.</text>
</comment>
<dbReference type="GeneID" id="6009123"/>
<name>A8NCV1_COPC7</name>
<dbReference type="VEuPathDB" id="FungiDB:CC1G_08584"/>
<organism evidence="2 3">
    <name type="scientific">Coprinopsis cinerea (strain Okayama-7 / 130 / ATCC MYA-4618 / FGSC 9003)</name>
    <name type="common">Inky cap fungus</name>
    <name type="synonym">Hormographiella aspergillata</name>
    <dbReference type="NCBI Taxonomy" id="240176"/>
    <lineage>
        <taxon>Eukaryota</taxon>
        <taxon>Fungi</taxon>
        <taxon>Dikarya</taxon>
        <taxon>Basidiomycota</taxon>
        <taxon>Agaricomycotina</taxon>
        <taxon>Agaricomycetes</taxon>
        <taxon>Agaricomycetidae</taxon>
        <taxon>Agaricales</taxon>
        <taxon>Agaricineae</taxon>
        <taxon>Psathyrellaceae</taxon>
        <taxon>Coprinopsis</taxon>
    </lineage>
</organism>
<dbReference type="InterPro" id="IPR027974">
    <property type="entry name" value="DUF4470"/>
</dbReference>
<keyword evidence="3" id="KW-1185">Reference proteome</keyword>
<dbReference type="HOGENOM" id="CLU_018400_1_0_1"/>
<dbReference type="OMA" id="CANQSIS"/>
<gene>
    <name evidence="2" type="ORF">CC1G_08584</name>
</gene>
<protein>
    <recommendedName>
        <fullName evidence="1">DUF4470 domain-containing protein</fullName>
    </recommendedName>
</protein>
<dbReference type="RefSeq" id="XP_001832634.2">
    <property type="nucleotide sequence ID" value="XM_001832582.2"/>
</dbReference>
<reference evidence="2 3" key="1">
    <citation type="journal article" date="2010" name="Proc. Natl. Acad. Sci. U.S.A.">
        <title>Insights into evolution of multicellular fungi from the assembled chromosomes of the mushroom Coprinopsis cinerea (Coprinus cinereus).</title>
        <authorList>
            <person name="Stajich J.E."/>
            <person name="Wilke S.K."/>
            <person name="Ahren D."/>
            <person name="Au C.H."/>
            <person name="Birren B.W."/>
            <person name="Borodovsky M."/>
            <person name="Burns C."/>
            <person name="Canback B."/>
            <person name="Casselton L.A."/>
            <person name="Cheng C.K."/>
            <person name="Deng J."/>
            <person name="Dietrich F.S."/>
            <person name="Fargo D.C."/>
            <person name="Farman M.L."/>
            <person name="Gathman A.C."/>
            <person name="Goldberg J."/>
            <person name="Guigo R."/>
            <person name="Hoegger P.J."/>
            <person name="Hooker J.B."/>
            <person name="Huggins A."/>
            <person name="James T.Y."/>
            <person name="Kamada T."/>
            <person name="Kilaru S."/>
            <person name="Kodira C."/>
            <person name="Kues U."/>
            <person name="Kupfer D."/>
            <person name="Kwan H.S."/>
            <person name="Lomsadze A."/>
            <person name="Li W."/>
            <person name="Lilly W.W."/>
            <person name="Ma L.J."/>
            <person name="Mackey A.J."/>
            <person name="Manning G."/>
            <person name="Martin F."/>
            <person name="Muraguchi H."/>
            <person name="Natvig D.O."/>
            <person name="Palmerini H."/>
            <person name="Ramesh M.A."/>
            <person name="Rehmeyer C.J."/>
            <person name="Roe B.A."/>
            <person name="Shenoy N."/>
            <person name="Stanke M."/>
            <person name="Ter-Hovhannisyan V."/>
            <person name="Tunlid A."/>
            <person name="Velagapudi R."/>
            <person name="Vision T.J."/>
            <person name="Zeng Q."/>
            <person name="Zolan M.E."/>
            <person name="Pukkila P.J."/>
        </authorList>
    </citation>
    <scope>NUCLEOTIDE SEQUENCE [LARGE SCALE GENOMIC DNA]</scope>
    <source>
        <strain evidence="3">Okayama-7 / 130 / ATCC MYA-4618 / FGSC 9003</strain>
    </source>
</reference>
<accession>A8NCV1</accession>
<evidence type="ECO:0000313" key="3">
    <source>
        <dbReference type="Proteomes" id="UP000001861"/>
    </source>
</evidence>
<dbReference type="eggNOG" id="ENOG502S2D3">
    <property type="taxonomic scope" value="Eukaryota"/>
</dbReference>